<protein>
    <submittedName>
        <fullName evidence="1">Uncharacterized protein</fullName>
    </submittedName>
</protein>
<evidence type="ECO:0000313" key="1">
    <source>
        <dbReference type="EMBL" id="EDP19009.1"/>
    </source>
</evidence>
<dbReference type="Proteomes" id="UP000005396">
    <property type="component" value="Unassembled WGS sequence"/>
</dbReference>
<dbReference type="PaxDb" id="411902-CLOBOL_00445"/>
<evidence type="ECO:0000313" key="2">
    <source>
        <dbReference type="Proteomes" id="UP000005396"/>
    </source>
</evidence>
<dbReference type="HOGENOM" id="CLU_3134042_0_0_9"/>
<gene>
    <name evidence="1" type="ORF">CLOBOL_00445</name>
</gene>
<sequence>MYLSNAKIFYYGNIFMQKKMIAVITRRKIFSIRFERCFNIFTLVGSDSL</sequence>
<comment type="caution">
    <text evidence="1">The sequence shown here is derived from an EMBL/GenBank/DDBJ whole genome shotgun (WGS) entry which is preliminary data.</text>
</comment>
<accession>A8RHL3</accession>
<proteinExistence type="predicted"/>
<organism evidence="1 2">
    <name type="scientific">Enterocloster bolteae (strain ATCC BAA-613 / DSM 15670 / CCUG 46953 / JCM 12243 / WAL 16351)</name>
    <name type="common">Clostridium bolteae</name>
    <dbReference type="NCBI Taxonomy" id="411902"/>
    <lineage>
        <taxon>Bacteria</taxon>
        <taxon>Bacillati</taxon>
        <taxon>Bacillota</taxon>
        <taxon>Clostridia</taxon>
        <taxon>Lachnospirales</taxon>
        <taxon>Lachnospiraceae</taxon>
        <taxon>Enterocloster</taxon>
    </lineage>
</organism>
<dbReference type="AlphaFoldDB" id="A8RHL3"/>
<reference evidence="1 2" key="2">
    <citation type="submission" date="2007-09" db="EMBL/GenBank/DDBJ databases">
        <title>Draft genome sequence of Clostridium bolteae (ATCC BAA-613).</title>
        <authorList>
            <person name="Sudarsanam P."/>
            <person name="Ley R."/>
            <person name="Guruge J."/>
            <person name="Turnbaugh P.J."/>
            <person name="Mahowald M."/>
            <person name="Liep D."/>
            <person name="Gordon J."/>
        </authorList>
    </citation>
    <scope>NUCLEOTIDE SEQUENCE [LARGE SCALE GENOMIC DNA]</scope>
    <source>
        <strain evidence="2">ATCC BAA-613 / DSM 15670 / CCUG 46953 / JCM 12243 / WAL 16351</strain>
    </source>
</reference>
<dbReference type="EMBL" id="ABCC02000009">
    <property type="protein sequence ID" value="EDP19009.1"/>
    <property type="molecule type" value="Genomic_DNA"/>
</dbReference>
<reference evidence="1 2" key="1">
    <citation type="submission" date="2007-08" db="EMBL/GenBank/DDBJ databases">
        <authorList>
            <person name="Fulton L."/>
            <person name="Clifton S."/>
            <person name="Fulton B."/>
            <person name="Xu J."/>
            <person name="Minx P."/>
            <person name="Pepin K.H."/>
            <person name="Johnson M."/>
            <person name="Thiruvilangam P."/>
            <person name="Bhonagiri V."/>
            <person name="Nash W.E."/>
            <person name="Mardis E.R."/>
            <person name="Wilson R.K."/>
        </authorList>
    </citation>
    <scope>NUCLEOTIDE SEQUENCE [LARGE SCALE GENOMIC DNA]</scope>
    <source>
        <strain evidence="2">ATCC BAA-613 / DSM 15670 / CCUG 46953 / JCM 12243 / WAL 16351</strain>
    </source>
</reference>
<name>A8RHL3_ENTBW</name>